<gene>
    <name evidence="1" type="ORF">BG006_000673</name>
</gene>
<keyword evidence="2" id="KW-1185">Reference proteome</keyword>
<dbReference type="AlphaFoldDB" id="A0A9P5VH56"/>
<protein>
    <submittedName>
        <fullName evidence="1">Uncharacterized protein</fullName>
    </submittedName>
</protein>
<organism evidence="1 2">
    <name type="scientific">Podila minutissima</name>
    <dbReference type="NCBI Taxonomy" id="64525"/>
    <lineage>
        <taxon>Eukaryota</taxon>
        <taxon>Fungi</taxon>
        <taxon>Fungi incertae sedis</taxon>
        <taxon>Mucoromycota</taxon>
        <taxon>Mortierellomycotina</taxon>
        <taxon>Mortierellomycetes</taxon>
        <taxon>Mortierellales</taxon>
        <taxon>Mortierellaceae</taxon>
        <taxon>Podila</taxon>
    </lineage>
</organism>
<name>A0A9P5VH56_9FUNG</name>
<accession>A0A9P5VH56</accession>
<reference evidence="1" key="1">
    <citation type="journal article" date="2020" name="Fungal Divers.">
        <title>Resolving the Mortierellaceae phylogeny through synthesis of multi-gene phylogenetics and phylogenomics.</title>
        <authorList>
            <person name="Vandepol N."/>
            <person name="Liber J."/>
            <person name="Desiro A."/>
            <person name="Na H."/>
            <person name="Kennedy M."/>
            <person name="Barry K."/>
            <person name="Grigoriev I.V."/>
            <person name="Miller A.N."/>
            <person name="O'Donnell K."/>
            <person name="Stajich J.E."/>
            <person name="Bonito G."/>
        </authorList>
    </citation>
    <scope>NUCLEOTIDE SEQUENCE</scope>
    <source>
        <strain evidence="1">NVP1</strain>
    </source>
</reference>
<evidence type="ECO:0000313" key="2">
    <source>
        <dbReference type="Proteomes" id="UP000696485"/>
    </source>
</evidence>
<sequence>MPPPWAPIICEKRTIPKSHFELKYEKTTTTIQTSELYGKGEACFTISIGGGWKGAKLELSSTISVGASYKKSTEIKEEITQKGKLRSVVIKEVVLGMCLRMKRVYERSVPLYLNDKSRDNSLVWARCESNLWVASSELRDVKPLQFHPISIPGTGHRWGRYCYYF</sequence>
<evidence type="ECO:0000313" key="1">
    <source>
        <dbReference type="EMBL" id="KAF9324318.1"/>
    </source>
</evidence>
<dbReference type="EMBL" id="JAAAUY010001110">
    <property type="protein sequence ID" value="KAF9324318.1"/>
    <property type="molecule type" value="Genomic_DNA"/>
</dbReference>
<comment type="caution">
    <text evidence="1">The sequence shown here is derived from an EMBL/GenBank/DDBJ whole genome shotgun (WGS) entry which is preliminary data.</text>
</comment>
<dbReference type="Proteomes" id="UP000696485">
    <property type="component" value="Unassembled WGS sequence"/>
</dbReference>
<proteinExistence type="predicted"/>